<accession>A0A124SCG5</accession>
<dbReference type="Gramene" id="KVH93715">
    <property type="protein sequence ID" value="KVH93715"/>
    <property type="gene ID" value="Ccrd_004232"/>
</dbReference>
<dbReference type="InterPro" id="IPR014720">
    <property type="entry name" value="dsRBD_dom"/>
</dbReference>
<reference evidence="7 8" key="1">
    <citation type="journal article" date="2016" name="Sci. Rep.">
        <title>The genome sequence of the outbreeding globe artichoke constructed de novo incorporating a phase-aware low-pass sequencing strategy of F1 progeny.</title>
        <authorList>
            <person name="Scaglione D."/>
            <person name="Reyes-Chin-Wo S."/>
            <person name="Acquadro A."/>
            <person name="Froenicke L."/>
            <person name="Portis E."/>
            <person name="Beitel C."/>
            <person name="Tirone M."/>
            <person name="Mauro R."/>
            <person name="Lo Monaco A."/>
            <person name="Mauromicale G."/>
            <person name="Faccioli P."/>
            <person name="Cattivelli L."/>
            <person name="Rieseberg L."/>
            <person name="Michelmore R."/>
            <person name="Lanteri S."/>
        </authorList>
    </citation>
    <scope>NUCLEOTIDE SEQUENCE [LARGE SCALE GENOMIC DNA]</scope>
    <source>
        <strain evidence="7">2C</strain>
    </source>
</reference>
<feature type="compositionally biased region" description="Polar residues" evidence="4">
    <location>
        <begin position="176"/>
        <end position="186"/>
    </location>
</feature>
<dbReference type="Proteomes" id="UP000243975">
    <property type="component" value="Unassembled WGS sequence"/>
</dbReference>
<gene>
    <name evidence="7" type="ORF">Ccrd_004232</name>
</gene>
<dbReference type="SUPFAM" id="SSF54768">
    <property type="entry name" value="dsRNA-binding domain-like"/>
    <property type="match status" value="1"/>
</dbReference>
<dbReference type="STRING" id="59895.A0A124SCG5"/>
<keyword evidence="1" id="KW-0378">Hydrolase</keyword>
<evidence type="ECO:0000256" key="3">
    <source>
        <dbReference type="PROSITE-ProRule" id="PRU00266"/>
    </source>
</evidence>
<evidence type="ECO:0000256" key="2">
    <source>
        <dbReference type="ARBA" id="ARBA00022884"/>
    </source>
</evidence>
<keyword evidence="2 3" id="KW-0694">RNA-binding</keyword>
<dbReference type="GO" id="GO:0030422">
    <property type="term" value="P:siRNA processing"/>
    <property type="evidence" value="ECO:0007669"/>
    <property type="project" value="TreeGrafter"/>
</dbReference>
<dbReference type="EMBL" id="LEKV01004617">
    <property type="protein sequence ID" value="KVH93715.1"/>
    <property type="molecule type" value="Genomic_DNA"/>
</dbReference>
<feature type="non-terminal residue" evidence="7">
    <location>
        <position position="196"/>
    </location>
</feature>
<evidence type="ECO:0000256" key="4">
    <source>
        <dbReference type="SAM" id="MobiDB-lite"/>
    </source>
</evidence>
<dbReference type="AlphaFoldDB" id="A0A124SCG5"/>
<dbReference type="PROSITE" id="PS00517">
    <property type="entry name" value="RNASE_3_1"/>
    <property type="match status" value="1"/>
</dbReference>
<sequence>MQRLEFLGDAVLDYLTTSYLYSALGDLVESCVGAILLDSGFNLEVVWKIMISFLDPVMKFSALQLNPIRELQELCQFYNWELTFPSVKKDGVFSVDAVVDGKEVCETACATNSNKKTAKRIASQKLYLSLKLSQKMEARLIGYDEIPSNIDVSFADHIEDLKSNEVRNISREVQSRPVNSAKSSRYIQRMVQPTPD</sequence>
<organism evidence="7 8">
    <name type="scientific">Cynara cardunculus var. scolymus</name>
    <name type="common">Globe artichoke</name>
    <name type="synonym">Cynara scolymus</name>
    <dbReference type="NCBI Taxonomy" id="59895"/>
    <lineage>
        <taxon>Eukaryota</taxon>
        <taxon>Viridiplantae</taxon>
        <taxon>Streptophyta</taxon>
        <taxon>Embryophyta</taxon>
        <taxon>Tracheophyta</taxon>
        <taxon>Spermatophyta</taxon>
        <taxon>Magnoliopsida</taxon>
        <taxon>eudicotyledons</taxon>
        <taxon>Gunneridae</taxon>
        <taxon>Pentapetalae</taxon>
        <taxon>asterids</taxon>
        <taxon>campanulids</taxon>
        <taxon>Asterales</taxon>
        <taxon>Asteraceae</taxon>
        <taxon>Carduoideae</taxon>
        <taxon>Cardueae</taxon>
        <taxon>Carduinae</taxon>
        <taxon>Cynara</taxon>
    </lineage>
</organism>
<protein>
    <submittedName>
        <fullName evidence="7">Double-stranded RNA-binding</fullName>
    </submittedName>
</protein>
<evidence type="ECO:0000313" key="7">
    <source>
        <dbReference type="EMBL" id="KVH93715.1"/>
    </source>
</evidence>
<keyword evidence="8" id="KW-1185">Reference proteome</keyword>
<feature type="region of interest" description="Disordered" evidence="4">
    <location>
        <begin position="172"/>
        <end position="196"/>
    </location>
</feature>
<dbReference type="SMART" id="SM00358">
    <property type="entry name" value="DSRM"/>
    <property type="match status" value="1"/>
</dbReference>
<dbReference type="PROSITE" id="PS50142">
    <property type="entry name" value="RNASE_3_2"/>
    <property type="match status" value="1"/>
</dbReference>
<dbReference type="InterPro" id="IPR000999">
    <property type="entry name" value="RNase_III_dom"/>
</dbReference>
<dbReference type="Pfam" id="PF00035">
    <property type="entry name" value="dsrm"/>
    <property type="match status" value="1"/>
</dbReference>
<dbReference type="GO" id="GO:0005737">
    <property type="term" value="C:cytoplasm"/>
    <property type="evidence" value="ECO:0007669"/>
    <property type="project" value="TreeGrafter"/>
</dbReference>
<evidence type="ECO:0000259" key="5">
    <source>
        <dbReference type="PROSITE" id="PS50137"/>
    </source>
</evidence>
<dbReference type="Gene3D" id="3.30.160.20">
    <property type="match status" value="1"/>
</dbReference>
<evidence type="ECO:0000256" key="1">
    <source>
        <dbReference type="ARBA" id="ARBA00022801"/>
    </source>
</evidence>
<evidence type="ECO:0000259" key="6">
    <source>
        <dbReference type="PROSITE" id="PS50142"/>
    </source>
</evidence>
<dbReference type="CDD" id="cd00593">
    <property type="entry name" value="RIBOc"/>
    <property type="match status" value="1"/>
</dbReference>
<feature type="domain" description="DRBM" evidence="5">
    <location>
        <begin position="66"/>
        <end position="132"/>
    </location>
</feature>
<dbReference type="SUPFAM" id="SSF69065">
    <property type="entry name" value="RNase III domain-like"/>
    <property type="match status" value="1"/>
</dbReference>
<dbReference type="Gene3D" id="1.10.1520.10">
    <property type="entry name" value="Ribonuclease III domain"/>
    <property type="match status" value="2"/>
</dbReference>
<evidence type="ECO:0000313" key="8">
    <source>
        <dbReference type="Proteomes" id="UP000243975"/>
    </source>
</evidence>
<dbReference type="GO" id="GO:0004525">
    <property type="term" value="F:ribonuclease III activity"/>
    <property type="evidence" value="ECO:0007669"/>
    <property type="project" value="InterPro"/>
</dbReference>
<proteinExistence type="predicted"/>
<dbReference type="PROSITE" id="PS50137">
    <property type="entry name" value="DS_RBD"/>
    <property type="match status" value="1"/>
</dbReference>
<dbReference type="PANTHER" id="PTHR14950">
    <property type="entry name" value="DICER-RELATED"/>
    <property type="match status" value="1"/>
</dbReference>
<name>A0A124SCG5_CYNCS</name>
<dbReference type="GO" id="GO:0005634">
    <property type="term" value="C:nucleus"/>
    <property type="evidence" value="ECO:0007669"/>
    <property type="project" value="TreeGrafter"/>
</dbReference>
<dbReference type="PANTHER" id="PTHR14950:SF15">
    <property type="entry name" value="DICER-LIKE PROTEIN 4"/>
    <property type="match status" value="1"/>
</dbReference>
<comment type="caution">
    <text evidence="7">The sequence shown here is derived from an EMBL/GenBank/DDBJ whole genome shotgun (WGS) entry which is preliminary data.</text>
</comment>
<feature type="domain" description="RNase III" evidence="6">
    <location>
        <begin position="1"/>
        <end position="29"/>
    </location>
</feature>
<dbReference type="InterPro" id="IPR036389">
    <property type="entry name" value="RNase_III_sf"/>
</dbReference>
<dbReference type="GO" id="GO:0003723">
    <property type="term" value="F:RNA binding"/>
    <property type="evidence" value="ECO:0007669"/>
    <property type="project" value="UniProtKB-UniRule"/>
</dbReference>